<dbReference type="AlphaFoldDB" id="A0A8D5U685"/>
<organism evidence="2 3">
    <name type="scientific">Stygiolobus caldivivus</name>
    <dbReference type="NCBI Taxonomy" id="2824673"/>
    <lineage>
        <taxon>Archaea</taxon>
        <taxon>Thermoproteota</taxon>
        <taxon>Thermoprotei</taxon>
        <taxon>Sulfolobales</taxon>
        <taxon>Sulfolobaceae</taxon>
        <taxon>Stygiolobus</taxon>
    </lineage>
</organism>
<dbReference type="RefSeq" id="WP_221289611.1">
    <property type="nucleotide sequence ID" value="NZ_AP024597.1"/>
</dbReference>
<feature type="transmembrane region" description="Helical" evidence="1">
    <location>
        <begin position="70"/>
        <end position="95"/>
    </location>
</feature>
<evidence type="ECO:0000313" key="3">
    <source>
        <dbReference type="Proteomes" id="UP000825123"/>
    </source>
</evidence>
<dbReference type="KEGG" id="csty:KN1_09030"/>
<gene>
    <name evidence="2" type="ORF">KN1_09030</name>
</gene>
<feature type="transmembrane region" description="Helical" evidence="1">
    <location>
        <begin position="28"/>
        <end position="49"/>
    </location>
</feature>
<keyword evidence="1" id="KW-0472">Membrane</keyword>
<keyword evidence="1" id="KW-1133">Transmembrane helix</keyword>
<dbReference type="GeneID" id="66162655"/>
<evidence type="ECO:0000313" key="2">
    <source>
        <dbReference type="EMBL" id="BCU69606.1"/>
    </source>
</evidence>
<feature type="transmembrane region" description="Helical" evidence="1">
    <location>
        <begin position="176"/>
        <end position="198"/>
    </location>
</feature>
<dbReference type="Proteomes" id="UP000825123">
    <property type="component" value="Chromosome"/>
</dbReference>
<feature type="transmembrane region" description="Helical" evidence="1">
    <location>
        <begin position="135"/>
        <end position="155"/>
    </location>
</feature>
<keyword evidence="3" id="KW-1185">Reference proteome</keyword>
<reference evidence="2 3" key="1">
    <citation type="submission" date="2021-04" db="EMBL/GenBank/DDBJ databases">
        <title>Complete genome sequence of Stygiolobus sp. KN-1.</title>
        <authorList>
            <person name="Nakamura K."/>
            <person name="Sakai H."/>
            <person name="Kurosawa N."/>
        </authorList>
    </citation>
    <scope>NUCLEOTIDE SEQUENCE [LARGE SCALE GENOMIC DNA]</scope>
    <source>
        <strain evidence="2 3">KN-1</strain>
    </source>
</reference>
<protein>
    <submittedName>
        <fullName evidence="2">Uncharacterized protein</fullName>
    </submittedName>
</protein>
<proteinExistence type="predicted"/>
<name>A0A8D5U685_9CREN</name>
<dbReference type="EMBL" id="AP024597">
    <property type="protein sequence ID" value="BCU69606.1"/>
    <property type="molecule type" value="Genomic_DNA"/>
</dbReference>
<feature type="transmembrane region" description="Helical" evidence="1">
    <location>
        <begin position="5"/>
        <end position="22"/>
    </location>
</feature>
<feature type="transmembrane region" description="Helical" evidence="1">
    <location>
        <begin position="218"/>
        <end position="235"/>
    </location>
</feature>
<keyword evidence="1" id="KW-0812">Transmembrane</keyword>
<sequence>MRFTFILIIIVLLIISITNMYVTVEGPSLAYIIFPLSVWAFISLVIAYLEKKAFSYVKSNFKRKSISLSLLLYLPVHLIIYSLAIEKLLSFIFGYQGIFSSAQVLFTYTPFPPTLTGFILTVLFDPSLDLFIPPVYYLSLTPFSIITAVIISFIVSANIGKIIELVKSKLKVIRQIGVVLSLGLIAGSTCCLSLPSLIALYTPFLSNLAYNTKTGETILALYFLLPLITIVVLSDQFRRVIELDKVVNK</sequence>
<evidence type="ECO:0000256" key="1">
    <source>
        <dbReference type="SAM" id="Phobius"/>
    </source>
</evidence>
<accession>A0A8D5U685</accession>